<reference evidence="3 4" key="1">
    <citation type="submission" date="2019-12" db="EMBL/GenBank/DDBJ databases">
        <title>Spirosoma sp. HMF4905 genome sequencing and assembly.</title>
        <authorList>
            <person name="Kang H."/>
            <person name="Cha I."/>
            <person name="Kim H."/>
            <person name="Joh K."/>
        </authorList>
    </citation>
    <scope>NUCLEOTIDE SEQUENCE [LARGE SCALE GENOMIC DNA]</scope>
    <source>
        <strain evidence="3 4">HMF4905</strain>
    </source>
</reference>
<protein>
    <submittedName>
        <fullName evidence="3">Aminotransferase class V-fold PLP-dependent enzyme</fullName>
    </submittedName>
</protein>
<dbReference type="PANTHER" id="PTHR43586">
    <property type="entry name" value="CYSTEINE DESULFURASE"/>
    <property type="match status" value="1"/>
</dbReference>
<evidence type="ECO:0000259" key="2">
    <source>
        <dbReference type="Pfam" id="PF00266"/>
    </source>
</evidence>
<dbReference type="Gene3D" id="3.90.1150.10">
    <property type="entry name" value="Aspartate Aminotransferase, domain 1"/>
    <property type="match status" value="1"/>
</dbReference>
<name>A0A7K1SK66_9BACT</name>
<gene>
    <name evidence="3" type="ORF">GO755_29085</name>
</gene>
<dbReference type="InterPro" id="IPR015422">
    <property type="entry name" value="PyrdxlP-dep_Trfase_small"/>
</dbReference>
<dbReference type="GO" id="GO:0008483">
    <property type="term" value="F:transaminase activity"/>
    <property type="evidence" value="ECO:0007669"/>
    <property type="project" value="UniProtKB-KW"/>
</dbReference>
<comment type="caution">
    <text evidence="3">The sequence shown here is derived from an EMBL/GenBank/DDBJ whole genome shotgun (WGS) entry which is preliminary data.</text>
</comment>
<keyword evidence="3" id="KW-0032">Aminotransferase</keyword>
<organism evidence="3 4">
    <name type="scientific">Spirosoma arboris</name>
    <dbReference type="NCBI Taxonomy" id="2682092"/>
    <lineage>
        <taxon>Bacteria</taxon>
        <taxon>Pseudomonadati</taxon>
        <taxon>Bacteroidota</taxon>
        <taxon>Cytophagia</taxon>
        <taxon>Cytophagales</taxon>
        <taxon>Cytophagaceae</taxon>
        <taxon>Spirosoma</taxon>
    </lineage>
</organism>
<evidence type="ECO:0000313" key="3">
    <source>
        <dbReference type="EMBL" id="MVM34123.1"/>
    </source>
</evidence>
<keyword evidence="1" id="KW-0663">Pyridoxal phosphate</keyword>
<dbReference type="SUPFAM" id="SSF53383">
    <property type="entry name" value="PLP-dependent transferases"/>
    <property type="match status" value="1"/>
</dbReference>
<dbReference type="RefSeq" id="WP_157588920.1">
    <property type="nucleotide sequence ID" value="NZ_WPIN01000014.1"/>
</dbReference>
<evidence type="ECO:0000313" key="4">
    <source>
        <dbReference type="Proteomes" id="UP000436006"/>
    </source>
</evidence>
<dbReference type="Gene3D" id="3.40.640.10">
    <property type="entry name" value="Type I PLP-dependent aspartate aminotransferase-like (Major domain)"/>
    <property type="match status" value="1"/>
</dbReference>
<keyword evidence="3" id="KW-0808">Transferase</keyword>
<dbReference type="AlphaFoldDB" id="A0A7K1SK66"/>
<dbReference type="InterPro" id="IPR015421">
    <property type="entry name" value="PyrdxlP-dep_Trfase_major"/>
</dbReference>
<feature type="domain" description="Aminotransferase class V" evidence="2">
    <location>
        <begin position="164"/>
        <end position="470"/>
    </location>
</feature>
<proteinExistence type="predicted"/>
<evidence type="ECO:0000256" key="1">
    <source>
        <dbReference type="ARBA" id="ARBA00022898"/>
    </source>
</evidence>
<dbReference type="Proteomes" id="UP000436006">
    <property type="component" value="Unassembled WGS sequence"/>
</dbReference>
<sequence length="524" mass="59232">MVQPSDLEEFFAPFRRNIIGRQQTFDSPFGKKEILYADWTASGRAYGPIEECIQQQIMPFLANTHTETTFTGSLMSKAYEAAKDIVKHHVHAQSDDVLIFCGSGMTAAVNKLQRLLGLRLPERLLDYVKKEDCFDPVVSTGQAVTVPRCLEKYLSLDETLRPIVFVTHMEHHSNQTSWLETIATVEIIPSDANGDVDVDGFKDLLDQYKHRKNKIAAITACSNVTGIQTPYHQIARLIHAYQGVCFVDFACSAPYVDINMHPTEKGTHLDAIYFSPHKFLGGPGTAGVLIFNQKLYKNHIPDQPGGGTILYSNPWKEHVYSTDIEQREDGGTPPILQGIKVAMCIRLKEAMGVDNIRKREDELLQIIFDRFSTMKQVHLLEGHYKNRLGVISFLVEGVHYNLVVKQLNDRFGIQTRGGCSCAGTYGHVLLQVDARRSHELLTSIQSGDHLSKPGWVRLSLHPTMTNAEMEFILDAIEWTASHSQEWIHEYTYDHEHNQFVVNGLKSQSSISFDNWFTASHWVNS</sequence>
<dbReference type="Pfam" id="PF00266">
    <property type="entry name" value="Aminotran_5"/>
    <property type="match status" value="1"/>
</dbReference>
<accession>A0A7K1SK66</accession>
<dbReference type="InterPro" id="IPR000192">
    <property type="entry name" value="Aminotrans_V_dom"/>
</dbReference>
<dbReference type="PANTHER" id="PTHR43586:SF8">
    <property type="entry name" value="CYSTEINE DESULFURASE 1, CHLOROPLASTIC"/>
    <property type="match status" value="1"/>
</dbReference>
<dbReference type="EMBL" id="WPIN01000014">
    <property type="protein sequence ID" value="MVM34123.1"/>
    <property type="molecule type" value="Genomic_DNA"/>
</dbReference>
<dbReference type="InterPro" id="IPR015424">
    <property type="entry name" value="PyrdxlP-dep_Trfase"/>
</dbReference>
<keyword evidence="4" id="KW-1185">Reference proteome</keyword>